<organism evidence="9">
    <name type="scientific">Eisenia andrei</name>
    <dbReference type="NCBI Taxonomy" id="168636"/>
    <lineage>
        <taxon>Eukaryota</taxon>
        <taxon>Metazoa</taxon>
        <taxon>Spiralia</taxon>
        <taxon>Lophotrochozoa</taxon>
        <taxon>Annelida</taxon>
        <taxon>Clitellata</taxon>
        <taxon>Oligochaeta</taxon>
        <taxon>Crassiclitellata</taxon>
        <taxon>Lumbricina</taxon>
        <taxon>Lumbricidae</taxon>
        <taxon>Lumbricinae</taxon>
        <taxon>Eisenia</taxon>
    </lineage>
</organism>
<feature type="signal peptide" evidence="7">
    <location>
        <begin position="1"/>
        <end position="22"/>
    </location>
</feature>
<keyword evidence="4" id="KW-0646">Protease inhibitor</keyword>
<dbReference type="GO" id="GO:0004867">
    <property type="term" value="F:serine-type endopeptidase inhibitor activity"/>
    <property type="evidence" value="ECO:0007669"/>
    <property type="project" value="UniProtKB-KW"/>
</dbReference>
<proteinExistence type="evidence at transcript level"/>
<comment type="subcellular location">
    <subcellularLocation>
        <location evidence="1">Secreted</location>
    </subcellularLocation>
</comment>
<feature type="domain" description="Antistasin-like" evidence="8">
    <location>
        <begin position="79"/>
        <end position="104"/>
    </location>
</feature>
<comment type="similarity">
    <text evidence="2">Belongs to the protease inhibitor I15 (antistasin) family.</text>
</comment>
<reference evidence="9" key="1">
    <citation type="submission" date="2005-01" db="EMBL/GenBank/DDBJ databases">
        <title>Eisenstasin, new antistasin family inhibitor from the earthworm.</title>
        <authorList>
            <person name="Cho H.J."/>
            <person name="Tak E.S."/>
            <person name="Cho S.J."/>
            <person name="Lee B.E."/>
            <person name="Ik L.D."/>
            <person name="Park S.C."/>
        </authorList>
    </citation>
    <scope>NUCLEOTIDE SEQUENCE</scope>
    <source>
        <tissue evidence="9">Midgut</tissue>
    </source>
</reference>
<dbReference type="InterPro" id="IPR011061">
    <property type="entry name" value="Hirudin/antistatin"/>
</dbReference>
<keyword evidence="5" id="KW-0722">Serine protease inhibitor</keyword>
<evidence type="ECO:0000256" key="1">
    <source>
        <dbReference type="ARBA" id="ARBA00004613"/>
    </source>
</evidence>
<evidence type="ECO:0000313" key="9">
    <source>
        <dbReference type="EMBL" id="AAX11349.1"/>
    </source>
</evidence>
<dbReference type="EMBL" id="AY913946">
    <property type="protein sequence ID" value="AAX11349.1"/>
    <property type="molecule type" value="mRNA"/>
</dbReference>
<dbReference type="GO" id="GO:0005576">
    <property type="term" value="C:extracellular region"/>
    <property type="evidence" value="ECO:0007669"/>
    <property type="project" value="UniProtKB-SubCell"/>
</dbReference>
<protein>
    <submittedName>
        <fullName evidence="9">Eisenstasin I</fullName>
    </submittedName>
</protein>
<evidence type="ECO:0000256" key="2">
    <source>
        <dbReference type="ARBA" id="ARBA00008768"/>
    </source>
</evidence>
<accession>Q5D2M9</accession>
<name>Q5D2M9_9ANNE</name>
<evidence type="ECO:0000256" key="5">
    <source>
        <dbReference type="ARBA" id="ARBA00022900"/>
    </source>
</evidence>
<feature type="chain" id="PRO_5004254752" evidence="7">
    <location>
        <begin position="23"/>
        <end position="156"/>
    </location>
</feature>
<dbReference type="PROSITE" id="PS51252">
    <property type="entry name" value="ANTISTASIN"/>
    <property type="match status" value="3"/>
</dbReference>
<sequence>MEKSVILVSLVLVVTFFQVTEQGRTGGHRGRHNRLSDSSNATTGCSRVRCWKECTHGFLNDSRGCQVCACARDPNAESCSAIECTLECSDGFVTNREGCEICLCKRATHRRRSCRRRSRCRNECAFGRATDSRGCPSCTCNPQPVETEDGEEPTLP</sequence>
<evidence type="ECO:0000256" key="7">
    <source>
        <dbReference type="SAM" id="SignalP"/>
    </source>
</evidence>
<feature type="region of interest" description="Disordered" evidence="6">
    <location>
        <begin position="23"/>
        <end position="43"/>
    </location>
</feature>
<dbReference type="InterPro" id="IPR004094">
    <property type="entry name" value="Antistasin-like"/>
</dbReference>
<dbReference type="SUPFAM" id="SSF57262">
    <property type="entry name" value="Leech antihemostatic proteins"/>
    <property type="match status" value="3"/>
</dbReference>
<keyword evidence="3" id="KW-0964">Secreted</keyword>
<dbReference type="AlphaFoldDB" id="Q5D2M9"/>
<evidence type="ECO:0000256" key="6">
    <source>
        <dbReference type="SAM" id="MobiDB-lite"/>
    </source>
</evidence>
<evidence type="ECO:0000259" key="8">
    <source>
        <dbReference type="PROSITE" id="PS51252"/>
    </source>
</evidence>
<dbReference type="Pfam" id="PF02822">
    <property type="entry name" value="Antistasin"/>
    <property type="match status" value="3"/>
</dbReference>
<feature type="domain" description="Antistasin-like" evidence="8">
    <location>
        <begin position="114"/>
        <end position="140"/>
    </location>
</feature>
<feature type="domain" description="Antistasin-like" evidence="8">
    <location>
        <begin position="45"/>
        <end position="70"/>
    </location>
</feature>
<keyword evidence="7" id="KW-0732">Signal</keyword>
<evidence type="ECO:0000256" key="4">
    <source>
        <dbReference type="ARBA" id="ARBA00022690"/>
    </source>
</evidence>
<evidence type="ECO:0000256" key="3">
    <source>
        <dbReference type="ARBA" id="ARBA00022525"/>
    </source>
</evidence>
<dbReference type="Gene3D" id="2.10.22.10">
    <property type="entry name" value="Antistasin, domain 1"/>
    <property type="match status" value="3"/>
</dbReference>